<dbReference type="EMBL" id="FOGJ01000019">
    <property type="protein sequence ID" value="SES11619.1"/>
    <property type="molecule type" value="Genomic_DNA"/>
</dbReference>
<dbReference type="PANTHER" id="PTHR30624:SF4">
    <property type="entry name" value="METALLOPROTEASE TLDD"/>
    <property type="match status" value="1"/>
</dbReference>
<evidence type="ECO:0000313" key="3">
    <source>
        <dbReference type="EMBL" id="SES11619.1"/>
    </source>
</evidence>
<dbReference type="GO" id="GO:0006508">
    <property type="term" value="P:proteolysis"/>
    <property type="evidence" value="ECO:0007669"/>
    <property type="project" value="InterPro"/>
</dbReference>
<dbReference type="PANTHER" id="PTHR30624">
    <property type="entry name" value="UNCHARACTERIZED PROTEIN TLDD AND PMBA"/>
    <property type="match status" value="1"/>
</dbReference>
<sequence length="477" mass="52597">MKTPFSTYLESIAPVVKEVIALLRKDYDYVSALCTDSKGLEVTITQHTKHVSNETMMTERGVVFRVYKDGQYSEYALNTDDMKDAAHIAELVKKEIGEQLDLLKSVNAKTYTTPILDDEPITFMGQKDVEILPEEADVEDIATRLKAISDKGMSLGEHLIECYALWKSTHVCKMFLSENRDLRQAYVYSEGAIMPIASRDGKNKQEYASHSGMGGCELLSGLEDKLEVTVRNVEELLDATAIVPGEYEIITCPEVTGLIAHEAFGHGVEMDMFVKNRALGKEYIDKRVGSDQVTMHEGALCADDVASYFFDDEGTMAGDVIEIDHGILKTGICDALSALRLGIKPTGNGKRENFAHKAYTRMTNTVFDSGEYTMEEMIASVKKGYLLEGMESGMEDPKHWGIQCIISKGREIIDGKLTGKVVAPIIMTGYVPDLLGNITMCSKDRQTFGAGGCGKGYKEWVKVSDGGPYLKTKGILG</sequence>
<dbReference type="Pfam" id="PF19289">
    <property type="entry name" value="PmbA_TldD_3rd"/>
    <property type="match status" value="1"/>
</dbReference>
<gene>
    <name evidence="3" type="ORF">SAMN04487884_11952</name>
</gene>
<dbReference type="Proteomes" id="UP000182584">
    <property type="component" value="Unassembled WGS sequence"/>
</dbReference>
<dbReference type="OrthoDB" id="9803213at2"/>
<dbReference type="SUPFAM" id="SSF111283">
    <property type="entry name" value="Putative modulator of DNA gyrase, PmbA/TldD"/>
    <property type="match status" value="1"/>
</dbReference>
<dbReference type="InterPro" id="IPR045569">
    <property type="entry name" value="Metalloprtase-TldD/E_C"/>
</dbReference>
<organism evidence="3 4">
    <name type="scientific">Butyrivibrio fibrisolvens</name>
    <dbReference type="NCBI Taxonomy" id="831"/>
    <lineage>
        <taxon>Bacteria</taxon>
        <taxon>Bacillati</taxon>
        <taxon>Bacillota</taxon>
        <taxon>Clostridia</taxon>
        <taxon>Lachnospirales</taxon>
        <taxon>Lachnospiraceae</taxon>
        <taxon>Butyrivibrio</taxon>
    </lineage>
</organism>
<dbReference type="AlphaFoldDB" id="A0A1H9UQI8"/>
<dbReference type="GO" id="GO:0005829">
    <property type="term" value="C:cytosol"/>
    <property type="evidence" value="ECO:0007669"/>
    <property type="project" value="TreeGrafter"/>
</dbReference>
<feature type="domain" description="Metalloprotease TldD/E C-terminal" evidence="2">
    <location>
        <begin position="244"/>
        <end position="473"/>
    </location>
</feature>
<dbReference type="RefSeq" id="WP_074757191.1">
    <property type="nucleotide sequence ID" value="NZ_FOGJ01000019.1"/>
</dbReference>
<dbReference type="InterPro" id="IPR051463">
    <property type="entry name" value="Peptidase_U62_metallo"/>
</dbReference>
<evidence type="ECO:0000256" key="1">
    <source>
        <dbReference type="ARBA" id="ARBA00005836"/>
    </source>
</evidence>
<dbReference type="GO" id="GO:0008237">
    <property type="term" value="F:metallopeptidase activity"/>
    <property type="evidence" value="ECO:0007669"/>
    <property type="project" value="InterPro"/>
</dbReference>
<proteinExistence type="inferred from homology"/>
<evidence type="ECO:0000313" key="4">
    <source>
        <dbReference type="Proteomes" id="UP000182584"/>
    </source>
</evidence>
<name>A0A1H9UQI8_BUTFI</name>
<reference evidence="3 4" key="1">
    <citation type="submission" date="2016-10" db="EMBL/GenBank/DDBJ databases">
        <authorList>
            <person name="de Groot N.N."/>
        </authorList>
    </citation>
    <scope>NUCLEOTIDE SEQUENCE [LARGE SCALE GENOMIC DNA]</scope>
    <source>
        <strain evidence="3 4">AR40</strain>
    </source>
</reference>
<comment type="similarity">
    <text evidence="1">Belongs to the peptidase U62 family.</text>
</comment>
<protein>
    <submittedName>
        <fullName evidence="3">TldD protein</fullName>
    </submittedName>
</protein>
<evidence type="ECO:0000259" key="2">
    <source>
        <dbReference type="Pfam" id="PF19289"/>
    </source>
</evidence>
<accession>A0A1H9UQI8</accession>
<dbReference type="InterPro" id="IPR036059">
    <property type="entry name" value="TldD/PmbA_sf"/>
</dbReference>